<accession>A0A926Z7E4</accession>
<keyword evidence="2" id="KW-0547">Nucleotide-binding</keyword>
<organism evidence="2 3">
    <name type="scientific">Pseudanabaena cinerea FACHB-1277</name>
    <dbReference type="NCBI Taxonomy" id="2949581"/>
    <lineage>
        <taxon>Bacteria</taxon>
        <taxon>Bacillati</taxon>
        <taxon>Cyanobacteriota</taxon>
        <taxon>Cyanophyceae</taxon>
        <taxon>Pseudanabaenales</taxon>
        <taxon>Pseudanabaenaceae</taxon>
        <taxon>Pseudanabaena</taxon>
        <taxon>Pseudanabaena cinerea</taxon>
    </lineage>
</organism>
<evidence type="ECO:0000313" key="3">
    <source>
        <dbReference type="Proteomes" id="UP000631421"/>
    </source>
</evidence>
<reference evidence="2" key="2">
    <citation type="submission" date="2020-08" db="EMBL/GenBank/DDBJ databases">
        <authorList>
            <person name="Chen M."/>
            <person name="Teng W."/>
            <person name="Zhao L."/>
            <person name="Hu C."/>
            <person name="Zhou Y."/>
            <person name="Han B."/>
            <person name="Song L."/>
            <person name="Shu W."/>
        </authorList>
    </citation>
    <scope>NUCLEOTIDE SEQUENCE</scope>
    <source>
        <strain evidence="2">FACHB-1277</strain>
    </source>
</reference>
<gene>
    <name evidence="2" type="ORF">H6F44_16755</name>
</gene>
<dbReference type="InterPro" id="IPR051396">
    <property type="entry name" value="Bact_Antivir_Def_Nuclease"/>
</dbReference>
<keyword evidence="2" id="KW-0067">ATP-binding</keyword>
<evidence type="ECO:0000259" key="1">
    <source>
        <dbReference type="Pfam" id="PF13175"/>
    </source>
</evidence>
<evidence type="ECO:0000313" key="2">
    <source>
        <dbReference type="EMBL" id="MBD2151758.1"/>
    </source>
</evidence>
<dbReference type="PANTHER" id="PTHR43581:SF2">
    <property type="entry name" value="EXCINUCLEASE ATPASE SUBUNIT"/>
    <property type="match status" value="1"/>
</dbReference>
<name>A0A926Z7E4_9CYAN</name>
<sequence>MEKLTVRNFINLQAVDFEISKINIIIGYQATGKSLISKLVYFFKSFFLNYKEAIIKQKTRVQFDKDILEKFELIFPRYTWENQEFSLTYQFHDYQISIEHNLYFVNKFTLKLSYSDLLKEVFNKLKRAYAKKSIPDIASSMSLGNILDFKDHFENFISLSNQIEKALYEQLFKTGKVQEFDELTFIPAGRSFFANLQKNVFSFLSSNMPIDYFLKEFGSTYEKVKEMYTIRERIFKKHNFSELDALIHQIIVGKYLFRDGQDWIYSEDDTRINLANASSGQQESLPMAVILTTLPFASASHLFVIEEPEAHLFPISQKNIINLISSVFNLTNKRHKFIVTTHSPYILTAFNNLIQANNSLQELNSHQDKPTTKVMNALHKLVPKNQILDIDDVRAYTLQNGKLTSIINEESKLIDTNIIDEVSTEFNVVFEKLLELEYES</sequence>
<dbReference type="InterPro" id="IPR041685">
    <property type="entry name" value="AAA_GajA/Old/RecF-like"/>
</dbReference>
<dbReference type="Gene3D" id="3.40.50.300">
    <property type="entry name" value="P-loop containing nucleotide triphosphate hydrolases"/>
    <property type="match status" value="1"/>
</dbReference>
<reference evidence="2" key="1">
    <citation type="journal article" date="2015" name="ISME J.">
        <title>Draft Genome Sequence of Streptomyces incarnatus NRRL8089, which Produces the Nucleoside Antibiotic Sinefungin.</title>
        <authorList>
            <person name="Oshima K."/>
            <person name="Hattori M."/>
            <person name="Shimizu H."/>
            <person name="Fukuda K."/>
            <person name="Nemoto M."/>
            <person name="Inagaki K."/>
            <person name="Tamura T."/>
        </authorList>
    </citation>
    <scope>NUCLEOTIDE SEQUENCE</scope>
    <source>
        <strain evidence="2">FACHB-1277</strain>
    </source>
</reference>
<feature type="domain" description="Endonuclease GajA/Old nuclease/RecF-like AAA" evidence="1">
    <location>
        <begin position="2"/>
        <end position="346"/>
    </location>
</feature>
<proteinExistence type="predicted"/>
<dbReference type="InterPro" id="IPR027417">
    <property type="entry name" value="P-loop_NTPase"/>
</dbReference>
<dbReference type="AlphaFoldDB" id="A0A926Z7E4"/>
<dbReference type="SUPFAM" id="SSF52540">
    <property type="entry name" value="P-loop containing nucleoside triphosphate hydrolases"/>
    <property type="match status" value="1"/>
</dbReference>
<protein>
    <submittedName>
        <fullName evidence="2">ATP-binding protein</fullName>
    </submittedName>
</protein>
<keyword evidence="3" id="KW-1185">Reference proteome</keyword>
<dbReference type="PANTHER" id="PTHR43581">
    <property type="entry name" value="ATP/GTP PHOSPHATASE"/>
    <property type="match status" value="1"/>
</dbReference>
<dbReference type="Pfam" id="PF13175">
    <property type="entry name" value="AAA_15"/>
    <property type="match status" value="1"/>
</dbReference>
<dbReference type="Proteomes" id="UP000631421">
    <property type="component" value="Unassembled WGS sequence"/>
</dbReference>
<dbReference type="RefSeq" id="WP_190352174.1">
    <property type="nucleotide sequence ID" value="NZ_JACJPY010000065.1"/>
</dbReference>
<comment type="caution">
    <text evidence="2">The sequence shown here is derived from an EMBL/GenBank/DDBJ whole genome shotgun (WGS) entry which is preliminary data.</text>
</comment>
<dbReference type="GO" id="GO:0005524">
    <property type="term" value="F:ATP binding"/>
    <property type="evidence" value="ECO:0007669"/>
    <property type="project" value="UniProtKB-KW"/>
</dbReference>
<dbReference type="EMBL" id="JACJPY010000065">
    <property type="protein sequence ID" value="MBD2151758.1"/>
    <property type="molecule type" value="Genomic_DNA"/>
</dbReference>